<dbReference type="OrthoDB" id="2489132at2"/>
<dbReference type="Pfam" id="PF17200">
    <property type="entry name" value="sCache_2"/>
    <property type="match status" value="1"/>
</dbReference>
<feature type="transmembrane region" description="Helical" evidence="9">
    <location>
        <begin position="198"/>
        <end position="217"/>
    </location>
</feature>
<dbReference type="GO" id="GO:0007165">
    <property type="term" value="P:signal transduction"/>
    <property type="evidence" value="ECO:0007669"/>
    <property type="project" value="UniProtKB-KW"/>
</dbReference>
<dbReference type="PANTHER" id="PTHR32089:SF119">
    <property type="entry name" value="METHYL-ACCEPTING CHEMOTAXIS PROTEIN CTPL"/>
    <property type="match status" value="1"/>
</dbReference>
<evidence type="ECO:0000259" key="11">
    <source>
        <dbReference type="PROSITE" id="PS50885"/>
    </source>
</evidence>
<dbReference type="SUPFAM" id="SSF58104">
    <property type="entry name" value="Methyl-accepting chemotaxis protein (MCP) signaling domain"/>
    <property type="match status" value="1"/>
</dbReference>
<dbReference type="InterPro" id="IPR004089">
    <property type="entry name" value="MCPsignal_dom"/>
</dbReference>
<evidence type="ECO:0000256" key="1">
    <source>
        <dbReference type="ARBA" id="ARBA00004651"/>
    </source>
</evidence>
<feature type="domain" description="HAMP" evidence="11">
    <location>
        <begin position="214"/>
        <end position="267"/>
    </location>
</feature>
<keyword evidence="4 9" id="KW-1133">Transmembrane helix</keyword>
<evidence type="ECO:0000256" key="2">
    <source>
        <dbReference type="ARBA" id="ARBA00022475"/>
    </source>
</evidence>
<dbReference type="FunFam" id="1.10.287.950:FF:000001">
    <property type="entry name" value="Methyl-accepting chemotaxis sensory transducer"/>
    <property type="match status" value="1"/>
</dbReference>
<evidence type="ECO:0000256" key="5">
    <source>
        <dbReference type="ARBA" id="ARBA00023136"/>
    </source>
</evidence>
<sequence>MIKINHLLGKMLIPTKLRISVVLACFIIIGTQLSAAFKLKDSIIYEREQKAQYLVTALTSQINAIARQSDTSTPQKQQKVRDLLDQTRYGDSGYFFLFDENGNMVTHPIKPELNEQSMVHHHQTFISSAFRQFVDVANQRGSGFVTYQWPKPGSNEQERKSSFIYKLNHWGWAIGTGIYYADVETQFNERVMTILIEALFYIFLLIVVSNLIACNIIKPLTKLTQTMTVIAEQKNLTIALKTAGKDELTLMAKAFNAMTQHFRAVLQTITGNTHSLASQAEELACITSQIQTGITEQNQGTEAISIKVTDLDNSAKQVFEQTHCALNTAQRSAKLTQDGLAQLQENVSAIRQVARTVGQAQQTVLKLQSSSEQIGEVLNVIKQVADQTNLLALNAAIEAARAGEQGRGFAVVADEVRSLAMRTQQSTDDIQAIIHQLQAGVSDTVTQMTHSQQAALAGIAISEQGEVTLQHIDRAVREMSDINTDIAAASQQQTMAISDIANEMLQIATIAKQTEVGAAHTQEASIELSKMSHKLSQLVDEFKV</sequence>
<evidence type="ECO:0000256" key="3">
    <source>
        <dbReference type="ARBA" id="ARBA00022692"/>
    </source>
</evidence>
<dbReference type="Pfam" id="PF00672">
    <property type="entry name" value="HAMP"/>
    <property type="match status" value="1"/>
</dbReference>
<protein>
    <submittedName>
        <fullName evidence="12">Chemotaxis protein</fullName>
    </submittedName>
</protein>
<dbReference type="AlphaFoldDB" id="A0A244CT50"/>
<feature type="domain" description="Methyl-accepting transducer" evidence="10">
    <location>
        <begin position="272"/>
        <end position="508"/>
    </location>
</feature>
<keyword evidence="2" id="KW-1003">Cell membrane</keyword>
<comment type="subcellular location">
    <subcellularLocation>
        <location evidence="1">Cell membrane</location>
        <topology evidence="1">Multi-pass membrane protein</topology>
    </subcellularLocation>
</comment>
<dbReference type="RefSeq" id="WP_086742165.1">
    <property type="nucleotide sequence ID" value="NZ_MWPV01000001.1"/>
</dbReference>
<evidence type="ECO:0000313" key="12">
    <source>
        <dbReference type="EMBL" id="OUL58787.1"/>
    </source>
</evidence>
<dbReference type="PANTHER" id="PTHR32089">
    <property type="entry name" value="METHYL-ACCEPTING CHEMOTAXIS PROTEIN MCPB"/>
    <property type="match status" value="1"/>
</dbReference>
<dbReference type="Proteomes" id="UP000194841">
    <property type="component" value="Unassembled WGS sequence"/>
</dbReference>
<keyword evidence="5 9" id="KW-0472">Membrane</keyword>
<accession>A0A244CT50</accession>
<dbReference type="CDD" id="cd11386">
    <property type="entry name" value="MCP_signal"/>
    <property type="match status" value="1"/>
</dbReference>
<dbReference type="Gene3D" id="3.30.450.20">
    <property type="entry name" value="PAS domain"/>
    <property type="match status" value="1"/>
</dbReference>
<dbReference type="SMART" id="SM01049">
    <property type="entry name" value="Cache_2"/>
    <property type="match status" value="1"/>
</dbReference>
<dbReference type="EMBL" id="MWPV01000001">
    <property type="protein sequence ID" value="OUL58787.1"/>
    <property type="molecule type" value="Genomic_DNA"/>
</dbReference>
<dbReference type="Gene3D" id="1.10.287.950">
    <property type="entry name" value="Methyl-accepting chemotaxis protein"/>
    <property type="match status" value="1"/>
</dbReference>
<organism evidence="12 13">
    <name type="scientific">Pseudoalteromonas ulvae</name>
    <dbReference type="NCBI Taxonomy" id="107327"/>
    <lineage>
        <taxon>Bacteria</taxon>
        <taxon>Pseudomonadati</taxon>
        <taxon>Pseudomonadota</taxon>
        <taxon>Gammaproteobacteria</taxon>
        <taxon>Alteromonadales</taxon>
        <taxon>Pseudoalteromonadaceae</taxon>
        <taxon>Pseudoalteromonas</taxon>
    </lineage>
</organism>
<dbReference type="CDD" id="cd06225">
    <property type="entry name" value="HAMP"/>
    <property type="match status" value="1"/>
</dbReference>
<dbReference type="GO" id="GO:0006935">
    <property type="term" value="P:chemotaxis"/>
    <property type="evidence" value="ECO:0007669"/>
    <property type="project" value="UniProtKB-ARBA"/>
</dbReference>
<evidence type="ECO:0000256" key="9">
    <source>
        <dbReference type="SAM" id="Phobius"/>
    </source>
</evidence>
<evidence type="ECO:0000256" key="6">
    <source>
        <dbReference type="ARBA" id="ARBA00023224"/>
    </source>
</evidence>
<reference evidence="12 13" key="1">
    <citation type="submission" date="2017-02" db="EMBL/GenBank/DDBJ databases">
        <title>Pseudoalteromonas ulvae TC14 Genome.</title>
        <authorList>
            <person name="Molmeret M."/>
        </authorList>
    </citation>
    <scope>NUCLEOTIDE SEQUENCE [LARGE SCALE GENOMIC DNA]</scope>
    <source>
        <strain evidence="12">TC14</strain>
    </source>
</reference>
<proteinExistence type="inferred from homology"/>
<name>A0A244CT50_PSEDV</name>
<dbReference type="GO" id="GO:0005886">
    <property type="term" value="C:plasma membrane"/>
    <property type="evidence" value="ECO:0007669"/>
    <property type="project" value="UniProtKB-SubCell"/>
</dbReference>
<dbReference type="SMART" id="SM00304">
    <property type="entry name" value="HAMP"/>
    <property type="match status" value="1"/>
</dbReference>
<evidence type="ECO:0000256" key="7">
    <source>
        <dbReference type="ARBA" id="ARBA00029447"/>
    </source>
</evidence>
<dbReference type="InterPro" id="IPR033480">
    <property type="entry name" value="sCache_2"/>
</dbReference>
<dbReference type="InterPro" id="IPR003660">
    <property type="entry name" value="HAMP_dom"/>
</dbReference>
<keyword evidence="13" id="KW-1185">Reference proteome</keyword>
<comment type="caution">
    <text evidence="12">The sequence shown here is derived from an EMBL/GenBank/DDBJ whole genome shotgun (WGS) entry which is preliminary data.</text>
</comment>
<keyword evidence="6 8" id="KW-0807">Transducer</keyword>
<dbReference type="Pfam" id="PF00015">
    <property type="entry name" value="MCPsignal"/>
    <property type="match status" value="1"/>
</dbReference>
<gene>
    <name evidence="12" type="ORF">B1199_00425</name>
</gene>
<dbReference type="PROSITE" id="PS50885">
    <property type="entry name" value="HAMP"/>
    <property type="match status" value="1"/>
</dbReference>
<dbReference type="SMART" id="SM00283">
    <property type="entry name" value="MA"/>
    <property type="match status" value="1"/>
</dbReference>
<dbReference type="PROSITE" id="PS50111">
    <property type="entry name" value="CHEMOTAXIS_TRANSDUC_2"/>
    <property type="match status" value="1"/>
</dbReference>
<keyword evidence="3 9" id="KW-0812">Transmembrane</keyword>
<evidence type="ECO:0000256" key="4">
    <source>
        <dbReference type="ARBA" id="ARBA00022989"/>
    </source>
</evidence>
<comment type="similarity">
    <text evidence="7">Belongs to the methyl-accepting chemotaxis (MCP) protein family.</text>
</comment>
<evidence type="ECO:0000256" key="8">
    <source>
        <dbReference type="PROSITE-ProRule" id="PRU00284"/>
    </source>
</evidence>
<evidence type="ECO:0000313" key="13">
    <source>
        <dbReference type="Proteomes" id="UP000194841"/>
    </source>
</evidence>
<evidence type="ECO:0000259" key="10">
    <source>
        <dbReference type="PROSITE" id="PS50111"/>
    </source>
</evidence>
<dbReference type="CDD" id="cd12912">
    <property type="entry name" value="PDC2_MCP_like"/>
    <property type="match status" value="1"/>
</dbReference>